<name>A0A0G0RHM5_9BACT</name>
<dbReference type="Proteomes" id="UP000034531">
    <property type="component" value="Unassembled WGS sequence"/>
</dbReference>
<keyword evidence="1" id="KW-0472">Membrane</keyword>
<feature type="non-terminal residue" evidence="2">
    <location>
        <position position="1"/>
    </location>
</feature>
<evidence type="ECO:0000313" key="3">
    <source>
        <dbReference type="Proteomes" id="UP000034531"/>
    </source>
</evidence>
<dbReference type="AlphaFoldDB" id="A0A0G0RHM5"/>
<gene>
    <name evidence="2" type="ORF">UT84_C0031G0001</name>
</gene>
<accession>A0A0G0RHM5</accession>
<comment type="caution">
    <text evidence="2">The sequence shown here is derived from an EMBL/GenBank/DDBJ whole genome shotgun (WGS) entry which is preliminary data.</text>
</comment>
<keyword evidence="1" id="KW-1133">Transmembrane helix</keyword>
<protein>
    <submittedName>
        <fullName evidence="2">Uncharacterized protein</fullName>
    </submittedName>
</protein>
<sequence>SRIFIILNWPKIRIIYFIIILTLIFSRLQSINKLNYEFSGNKKSLFNYLKQLPINSLIAAHPYIADDIPLFTQRKVFINFELSHPIYYNYWQTIKIRTYDFFDMYYSSNLDKVRIFCKKNSVDYILIKTEHFDNNYLTNKQIYFEPFNTYIRNTYSHKSYFILNEYSKDHSLFAWQDYRLINCSII</sequence>
<proteinExistence type="predicted"/>
<feature type="transmembrane region" description="Helical" evidence="1">
    <location>
        <begin position="12"/>
        <end position="28"/>
    </location>
</feature>
<reference evidence="2 3" key="1">
    <citation type="journal article" date="2015" name="Nature">
        <title>rRNA introns, odd ribosomes, and small enigmatic genomes across a large radiation of phyla.</title>
        <authorList>
            <person name="Brown C.T."/>
            <person name="Hug L.A."/>
            <person name="Thomas B.C."/>
            <person name="Sharon I."/>
            <person name="Castelle C.J."/>
            <person name="Singh A."/>
            <person name="Wilkins M.J."/>
            <person name="Williams K.H."/>
            <person name="Banfield J.F."/>
        </authorList>
    </citation>
    <scope>NUCLEOTIDE SEQUENCE [LARGE SCALE GENOMIC DNA]</scope>
</reference>
<evidence type="ECO:0000256" key="1">
    <source>
        <dbReference type="SAM" id="Phobius"/>
    </source>
</evidence>
<keyword evidence="1" id="KW-0812">Transmembrane</keyword>
<organism evidence="2 3">
    <name type="scientific">Candidatus Curtissbacteria bacterium GW2011_GWA1_40_16</name>
    <dbReference type="NCBI Taxonomy" id="1618405"/>
    <lineage>
        <taxon>Bacteria</taxon>
        <taxon>Candidatus Curtissiibacteriota</taxon>
    </lineage>
</organism>
<evidence type="ECO:0000313" key="2">
    <source>
        <dbReference type="EMBL" id="KKR49356.1"/>
    </source>
</evidence>
<dbReference type="EMBL" id="LBYI01000031">
    <property type="protein sequence ID" value="KKR49356.1"/>
    <property type="molecule type" value="Genomic_DNA"/>
</dbReference>